<feature type="transmembrane region" description="Helical" evidence="5">
    <location>
        <begin position="424"/>
        <end position="447"/>
    </location>
</feature>
<evidence type="ECO:0000313" key="7">
    <source>
        <dbReference type="EMBL" id="KZV92624.1"/>
    </source>
</evidence>
<dbReference type="InParanoid" id="A0A165HY41"/>
<dbReference type="PANTHER" id="PTHR23502:SF60">
    <property type="entry name" value="MAJOR FACILITATOR SUPERFAMILY (MFS) PROFILE DOMAIN-CONTAINING PROTEIN-RELATED"/>
    <property type="match status" value="1"/>
</dbReference>
<feature type="transmembrane region" description="Helical" evidence="5">
    <location>
        <begin position="459"/>
        <end position="480"/>
    </location>
</feature>
<gene>
    <name evidence="7" type="ORF">EXIGLDRAFT_740291</name>
</gene>
<feature type="transmembrane region" description="Helical" evidence="5">
    <location>
        <begin position="93"/>
        <end position="114"/>
    </location>
</feature>
<evidence type="ECO:0000256" key="2">
    <source>
        <dbReference type="ARBA" id="ARBA00022692"/>
    </source>
</evidence>
<feature type="transmembrane region" description="Helical" evidence="5">
    <location>
        <begin position="391"/>
        <end position="412"/>
    </location>
</feature>
<dbReference type="CDD" id="cd17323">
    <property type="entry name" value="MFS_Tpo1_MDR_like"/>
    <property type="match status" value="1"/>
</dbReference>
<keyword evidence="4 5" id="KW-0472">Membrane</keyword>
<dbReference type="Pfam" id="PF07690">
    <property type="entry name" value="MFS_1"/>
    <property type="match status" value="1"/>
</dbReference>
<protein>
    <submittedName>
        <fullName evidence="7">MFS general substrate transporter</fullName>
    </submittedName>
</protein>
<dbReference type="GO" id="GO:0022857">
    <property type="term" value="F:transmembrane transporter activity"/>
    <property type="evidence" value="ECO:0007669"/>
    <property type="project" value="InterPro"/>
</dbReference>
<dbReference type="InterPro" id="IPR020846">
    <property type="entry name" value="MFS_dom"/>
</dbReference>
<dbReference type="PANTHER" id="PTHR23502">
    <property type="entry name" value="MAJOR FACILITATOR SUPERFAMILY"/>
    <property type="match status" value="1"/>
</dbReference>
<reference evidence="7 8" key="1">
    <citation type="journal article" date="2016" name="Mol. Biol. Evol.">
        <title>Comparative Genomics of Early-Diverging Mushroom-Forming Fungi Provides Insights into the Origins of Lignocellulose Decay Capabilities.</title>
        <authorList>
            <person name="Nagy L.G."/>
            <person name="Riley R."/>
            <person name="Tritt A."/>
            <person name="Adam C."/>
            <person name="Daum C."/>
            <person name="Floudas D."/>
            <person name="Sun H."/>
            <person name="Yadav J.S."/>
            <person name="Pangilinan J."/>
            <person name="Larsson K.H."/>
            <person name="Matsuura K."/>
            <person name="Barry K."/>
            <person name="Labutti K."/>
            <person name="Kuo R."/>
            <person name="Ohm R.A."/>
            <person name="Bhattacharya S.S."/>
            <person name="Shirouzu T."/>
            <person name="Yoshinaga Y."/>
            <person name="Martin F.M."/>
            <person name="Grigoriev I.V."/>
            <person name="Hibbett D.S."/>
        </authorList>
    </citation>
    <scope>NUCLEOTIDE SEQUENCE [LARGE SCALE GENOMIC DNA]</scope>
    <source>
        <strain evidence="7 8">HHB12029</strain>
    </source>
</reference>
<keyword evidence="8" id="KW-1185">Reference proteome</keyword>
<comment type="subcellular location">
    <subcellularLocation>
        <location evidence="1">Membrane</location>
        <topology evidence="1">Multi-pass membrane protein</topology>
    </subcellularLocation>
</comment>
<dbReference type="Proteomes" id="UP000077266">
    <property type="component" value="Unassembled WGS sequence"/>
</dbReference>
<feature type="transmembrane region" description="Helical" evidence="5">
    <location>
        <begin position="147"/>
        <end position="166"/>
    </location>
</feature>
<dbReference type="EMBL" id="KV426005">
    <property type="protein sequence ID" value="KZV92624.1"/>
    <property type="molecule type" value="Genomic_DNA"/>
</dbReference>
<dbReference type="FunCoup" id="A0A165HY41">
    <property type="interactions" value="7"/>
</dbReference>
<sequence length="497" mass="53663">MAMSSANTSKAASTVVSLHSDVEDKRSSILVVGWDGPTDPANPRNWSRHRRWATTIVASLFAFMSPVASSMIAPSLPQLSADMGIQPGSLLQSMTLSIFVLAYAIGVLIWGPLSELLGRQLVLQVSNIFFLVFNIACGLAKTTPQVLAFRFLAGLGGAAPMAVAGGSVGDLWSPDERGLAMSIYSLAPLIGPATGPLVGGWVAQKAGDWRWVYWSTSIAAGILQLVAFLVLRETYPPIILGRKADRLRKETGDPHIRSVHDTGRRPAAVFFGGMVKPLLFLATEPIVQVFALYMAVLYGVLYLTLTTFVEVWRVRYGEADGLAGTHYLAVFLGSTVGGQAGSRVLDFLYRRMKARNGGVGTPEMRLPLLMVTATTLPIGLLIYGWTAEHRLFWLLPDIGVFIFSVGIGGNWLCIQTYLVDNYALLAASAIAAVSSFRAFAGFGFPLFADAMYSKLGDGWGNSILALVCLVIGCPAPFFFYRYGPKLRALSKHAVLEK</sequence>
<feature type="transmembrane region" description="Helical" evidence="5">
    <location>
        <begin position="178"/>
        <end position="199"/>
    </location>
</feature>
<evidence type="ECO:0000256" key="1">
    <source>
        <dbReference type="ARBA" id="ARBA00004141"/>
    </source>
</evidence>
<keyword evidence="2 5" id="KW-0812">Transmembrane</keyword>
<dbReference type="AlphaFoldDB" id="A0A165HY41"/>
<feature type="transmembrane region" description="Helical" evidence="5">
    <location>
        <begin position="325"/>
        <end position="345"/>
    </location>
</feature>
<name>A0A165HY41_EXIGL</name>
<dbReference type="PROSITE" id="PS50850">
    <property type="entry name" value="MFS"/>
    <property type="match status" value="1"/>
</dbReference>
<feature type="transmembrane region" description="Helical" evidence="5">
    <location>
        <begin position="52"/>
        <end position="73"/>
    </location>
</feature>
<dbReference type="FunFam" id="1.20.1250.20:FF:000011">
    <property type="entry name" value="MFS multidrug transporter, putative"/>
    <property type="match status" value="1"/>
</dbReference>
<dbReference type="InterPro" id="IPR036259">
    <property type="entry name" value="MFS_trans_sf"/>
</dbReference>
<feature type="transmembrane region" description="Helical" evidence="5">
    <location>
        <begin position="211"/>
        <end position="231"/>
    </location>
</feature>
<accession>A0A165HY41</accession>
<evidence type="ECO:0000256" key="3">
    <source>
        <dbReference type="ARBA" id="ARBA00022989"/>
    </source>
</evidence>
<dbReference type="Gene3D" id="1.20.1250.20">
    <property type="entry name" value="MFS general substrate transporter like domains"/>
    <property type="match status" value="1"/>
</dbReference>
<dbReference type="SUPFAM" id="SSF103473">
    <property type="entry name" value="MFS general substrate transporter"/>
    <property type="match status" value="1"/>
</dbReference>
<keyword evidence="3 5" id="KW-1133">Transmembrane helix</keyword>
<dbReference type="GO" id="GO:0016020">
    <property type="term" value="C:membrane"/>
    <property type="evidence" value="ECO:0007669"/>
    <property type="project" value="UniProtKB-SubCell"/>
</dbReference>
<dbReference type="OrthoDB" id="6770063at2759"/>
<evidence type="ECO:0000256" key="4">
    <source>
        <dbReference type="ARBA" id="ARBA00023136"/>
    </source>
</evidence>
<dbReference type="InterPro" id="IPR011701">
    <property type="entry name" value="MFS"/>
</dbReference>
<feature type="domain" description="Major facilitator superfamily (MFS) profile" evidence="6">
    <location>
        <begin position="54"/>
        <end position="487"/>
    </location>
</feature>
<feature type="transmembrane region" description="Helical" evidence="5">
    <location>
        <begin position="286"/>
        <end position="305"/>
    </location>
</feature>
<evidence type="ECO:0000256" key="5">
    <source>
        <dbReference type="SAM" id="Phobius"/>
    </source>
</evidence>
<feature type="transmembrane region" description="Helical" evidence="5">
    <location>
        <begin position="366"/>
        <end position="385"/>
    </location>
</feature>
<evidence type="ECO:0000259" key="6">
    <source>
        <dbReference type="PROSITE" id="PS50850"/>
    </source>
</evidence>
<organism evidence="7 8">
    <name type="scientific">Exidia glandulosa HHB12029</name>
    <dbReference type="NCBI Taxonomy" id="1314781"/>
    <lineage>
        <taxon>Eukaryota</taxon>
        <taxon>Fungi</taxon>
        <taxon>Dikarya</taxon>
        <taxon>Basidiomycota</taxon>
        <taxon>Agaricomycotina</taxon>
        <taxon>Agaricomycetes</taxon>
        <taxon>Auriculariales</taxon>
        <taxon>Exidiaceae</taxon>
        <taxon>Exidia</taxon>
    </lineage>
</organism>
<proteinExistence type="predicted"/>
<dbReference type="STRING" id="1314781.A0A165HY41"/>
<evidence type="ECO:0000313" key="8">
    <source>
        <dbReference type="Proteomes" id="UP000077266"/>
    </source>
</evidence>